<keyword evidence="2" id="KW-0058">Aromatic hydrocarbons catabolism</keyword>
<dbReference type="PROSITE" id="PS00070">
    <property type="entry name" value="ALDEHYDE_DEHYDR_CYS"/>
    <property type="match status" value="1"/>
</dbReference>
<dbReference type="InterPro" id="IPR016163">
    <property type="entry name" value="Ald_DH_C"/>
</dbReference>
<evidence type="ECO:0000256" key="3">
    <source>
        <dbReference type="ARBA" id="ARBA00023002"/>
    </source>
</evidence>
<evidence type="ECO:0000256" key="9">
    <source>
        <dbReference type="PROSITE-ProRule" id="PRU10007"/>
    </source>
</evidence>
<evidence type="ECO:0000256" key="4">
    <source>
        <dbReference type="ARBA" id="ARBA00023027"/>
    </source>
</evidence>
<comment type="similarity">
    <text evidence="1 10">Belongs to the aldehyde dehydrogenase family.</text>
</comment>
<proteinExistence type="inferred from homology"/>
<feature type="domain" description="Aldehyde dehydrogenase" evidence="11">
    <location>
        <begin position="22"/>
        <end position="480"/>
    </location>
</feature>
<dbReference type="FunFam" id="3.40.309.10:FF:000010">
    <property type="entry name" value="Gamma-aminobutyraldehyde dehydrogenase"/>
    <property type="match status" value="1"/>
</dbReference>
<evidence type="ECO:0000256" key="2">
    <source>
        <dbReference type="ARBA" id="ARBA00022797"/>
    </source>
</evidence>
<dbReference type="SUPFAM" id="SSF53720">
    <property type="entry name" value="ALDH-like"/>
    <property type="match status" value="1"/>
</dbReference>
<name>A0A1G5IYN4_9BACL</name>
<evidence type="ECO:0000259" key="11">
    <source>
        <dbReference type="Pfam" id="PF00171"/>
    </source>
</evidence>
<dbReference type="EC" id="1.2.1.65" evidence="7"/>
<dbReference type="Pfam" id="PF00171">
    <property type="entry name" value="Aldedh"/>
    <property type="match status" value="1"/>
</dbReference>
<comment type="pathway">
    <text evidence="5">Aromatic compound metabolism; naphthalene degradation.</text>
</comment>
<dbReference type="STRING" id="582692.SAMN05720606_109234"/>
<evidence type="ECO:0000256" key="10">
    <source>
        <dbReference type="RuleBase" id="RU003345"/>
    </source>
</evidence>
<accession>A0A1G5IYN4</accession>
<keyword evidence="13" id="KW-1185">Reference proteome</keyword>
<sequence length="493" mass="53777">MTLVDNQHKSATWTKQFISGKWVEGSGEKTIENMNPYTGEVIATWRSSSPEDIDQAYKSAQKSSVEWKATLPSVKEGVLRKVSSLMEERKDEIIQLLITESGSTRIKAEAEFAAAKRIVDESASFPFRMKGELLPSNTPGKENRVVREPKGVIGVIGPWNFPLHLCLRSVAPAIALGNGVVIKPASDTPITAGWLIADLFEQAGLPEGVLNVVAGSGSEIGDYFVTHPIPKVISFTGSTEVGRGIGKLAGEHLKETALELGGNNAMIVLDDADVEHAAQAAVFGKFLHQGQICMALNRIIVHEDIYDRFVQSFVNKTKNIHAGDPADEKTLVGPLIRKKEVERLLELVQQAKEEGAQLVLGGTHQESVLMPTVLADVQREQEIVQQELFGPVAIIMKATDEQDAIGLANDTPYGLSGSVFTANLERGYRVAGQIESGMVHVNDQSVNDEAHVMFGGEKSSGIGRFGGDWAIDKFTRTRWISLQHQFREYPGVN</sequence>
<gene>
    <name evidence="12" type="ORF">SAMN05720606_109234</name>
</gene>
<evidence type="ECO:0000256" key="8">
    <source>
        <dbReference type="ARBA" id="ARBA00070319"/>
    </source>
</evidence>
<dbReference type="GO" id="GO:0018485">
    <property type="term" value="F:salicylaldehyde dehydrogenase (NAD+) activity"/>
    <property type="evidence" value="ECO:0007669"/>
    <property type="project" value="UniProtKB-EC"/>
</dbReference>
<dbReference type="InterPro" id="IPR016160">
    <property type="entry name" value="Ald_DH_CS_CYS"/>
</dbReference>
<dbReference type="PANTHER" id="PTHR42986:SF1">
    <property type="entry name" value="BENZALDEHYDE DEHYDROGENASE YFMT"/>
    <property type="match status" value="1"/>
</dbReference>
<evidence type="ECO:0000256" key="7">
    <source>
        <dbReference type="ARBA" id="ARBA00066992"/>
    </source>
</evidence>
<dbReference type="Proteomes" id="UP000198538">
    <property type="component" value="Unassembled WGS sequence"/>
</dbReference>
<evidence type="ECO:0000256" key="5">
    <source>
        <dbReference type="ARBA" id="ARBA00035632"/>
    </source>
</evidence>
<feature type="active site" evidence="9">
    <location>
        <position position="259"/>
    </location>
</feature>
<dbReference type="InterPro" id="IPR016161">
    <property type="entry name" value="Ald_DH/histidinol_DH"/>
</dbReference>
<evidence type="ECO:0000313" key="12">
    <source>
        <dbReference type="EMBL" id="SCY80528.1"/>
    </source>
</evidence>
<evidence type="ECO:0000256" key="6">
    <source>
        <dbReference type="ARBA" id="ARBA00050596"/>
    </source>
</evidence>
<keyword evidence="3 10" id="KW-0560">Oxidoreductase</keyword>
<keyword evidence="4" id="KW-0520">NAD</keyword>
<dbReference type="InterPro" id="IPR016162">
    <property type="entry name" value="Ald_DH_N"/>
</dbReference>
<dbReference type="AlphaFoldDB" id="A0A1G5IYN4"/>
<dbReference type="InterPro" id="IPR015590">
    <property type="entry name" value="Aldehyde_DH_dom"/>
</dbReference>
<evidence type="ECO:0000256" key="1">
    <source>
        <dbReference type="ARBA" id="ARBA00009986"/>
    </source>
</evidence>
<reference evidence="13" key="1">
    <citation type="submission" date="2016-10" db="EMBL/GenBank/DDBJ databases">
        <authorList>
            <person name="Varghese N."/>
            <person name="Submissions S."/>
        </authorList>
    </citation>
    <scope>NUCLEOTIDE SEQUENCE [LARGE SCALE GENOMIC DNA]</scope>
    <source>
        <strain evidence="13">BL9</strain>
    </source>
</reference>
<organism evidence="12 13">
    <name type="scientific">Paenibacillus polysaccharolyticus</name>
    <dbReference type="NCBI Taxonomy" id="582692"/>
    <lineage>
        <taxon>Bacteria</taxon>
        <taxon>Bacillati</taxon>
        <taxon>Bacillota</taxon>
        <taxon>Bacilli</taxon>
        <taxon>Bacillales</taxon>
        <taxon>Paenibacillaceae</taxon>
        <taxon>Paenibacillus</taxon>
    </lineage>
</organism>
<dbReference type="Gene3D" id="3.40.309.10">
    <property type="entry name" value="Aldehyde Dehydrogenase, Chain A, domain 2"/>
    <property type="match status" value="1"/>
</dbReference>
<dbReference type="EMBL" id="FMVM01000009">
    <property type="protein sequence ID" value="SCY80528.1"/>
    <property type="molecule type" value="Genomic_DNA"/>
</dbReference>
<dbReference type="InterPro" id="IPR029510">
    <property type="entry name" value="Ald_DH_CS_GLU"/>
</dbReference>
<dbReference type="PANTHER" id="PTHR42986">
    <property type="entry name" value="BENZALDEHYDE DEHYDROGENASE YFMT"/>
    <property type="match status" value="1"/>
</dbReference>
<evidence type="ECO:0000313" key="13">
    <source>
        <dbReference type="Proteomes" id="UP000198538"/>
    </source>
</evidence>
<dbReference type="Gene3D" id="3.40.605.10">
    <property type="entry name" value="Aldehyde Dehydrogenase, Chain A, domain 1"/>
    <property type="match status" value="1"/>
</dbReference>
<comment type="catalytic activity">
    <reaction evidence="6">
        <text>salicylaldehyde + NAD(+) + H2O = salicylate + NADH + 2 H(+)</text>
        <dbReference type="Rhea" id="RHEA:18537"/>
        <dbReference type="ChEBI" id="CHEBI:15377"/>
        <dbReference type="ChEBI" id="CHEBI:15378"/>
        <dbReference type="ChEBI" id="CHEBI:16008"/>
        <dbReference type="ChEBI" id="CHEBI:30762"/>
        <dbReference type="ChEBI" id="CHEBI:57540"/>
        <dbReference type="ChEBI" id="CHEBI:57945"/>
        <dbReference type="EC" id="1.2.1.65"/>
    </reaction>
</comment>
<dbReference type="RefSeq" id="WP_090921065.1">
    <property type="nucleotide sequence ID" value="NZ_FMVM01000009.1"/>
</dbReference>
<protein>
    <recommendedName>
        <fullName evidence="8">Salicylaldehyde dehydrogenase</fullName>
        <ecNumber evidence="7">1.2.1.65</ecNumber>
    </recommendedName>
</protein>
<dbReference type="PROSITE" id="PS00687">
    <property type="entry name" value="ALDEHYDE_DEHYDR_GLU"/>
    <property type="match status" value="1"/>
</dbReference>
<dbReference type="FunFam" id="3.40.605.10:FF:000007">
    <property type="entry name" value="NAD/NADP-dependent betaine aldehyde dehydrogenase"/>
    <property type="match status" value="1"/>
</dbReference>